<feature type="signal peptide" evidence="1">
    <location>
        <begin position="1"/>
        <end position="18"/>
    </location>
</feature>
<evidence type="ECO:0000259" key="2">
    <source>
        <dbReference type="PROSITE" id="PS50279"/>
    </source>
</evidence>
<dbReference type="InterPro" id="IPR006149">
    <property type="entry name" value="EB_dom"/>
</dbReference>
<dbReference type="InterPro" id="IPR020901">
    <property type="entry name" value="Prtase_inh_Kunz-CS"/>
</dbReference>
<feature type="domain" description="BPTI/Kunitz inhibitor" evidence="2">
    <location>
        <begin position="358"/>
        <end position="405"/>
    </location>
</feature>
<evidence type="ECO:0000256" key="1">
    <source>
        <dbReference type="SAM" id="SignalP"/>
    </source>
</evidence>
<dbReference type="InterPro" id="IPR036880">
    <property type="entry name" value="Kunitz_BPTI_sf"/>
</dbReference>
<dbReference type="InterPro" id="IPR028150">
    <property type="entry name" value="Lustrin_cystein"/>
</dbReference>
<sequence>MLLRYLSVILVFADPVYSSRDKRQTGSGRVGDACAFNTDCLTGMFCNAGMCACLTTYIAAESYCYQKIEPGQPGCVYNEQCSSVWPEAFCDTSAGVGTCRCGDKKVERATRDGHVCLDVHDANENTLAITCPLPEGAGYTSALSDPNHPRQNNGPGPVLCNTESTVTSQTIGSEEIGNGNAACLFPSDNNYLADLYDCVEFVSVMDLTSAGYSEKSNGICCPNRAFTCVQPTATGPNPSEPRWWYNAVTGMCQQFLWDPFASGAGEHSPNNFRTVEHCESFCRDACARGSPEYDNRATFVEESPITGCSQTTTCSANYECKTIGSIQWCCPSVVSVCGPVGGRPLDPSIHTRGTVYHSGVQKQGTSSSTRFYYDTNTGKCSAFTYHGAGGNYNNFMSRIDCELFCSRLQCDRGNPLRIGEVTQNCQSNSDCPSSHECKTDQGVCCPRMQTICTQPLRVGNCDRSVRRYWYSATTRECQSFEYTGCQGNDNNFETLIDCQTFCRNAAPEPRCPQGQAYKDHAGNFVSCTANRAKSTCPANYECYFDGNLFGCCPSKAFTCSLPSSPGITCGPGISYKYFYNPQTLECETYEFLGCDGNSNNFASRSDCESYCGVGGCANGGSPLRDNNGGLVTCSDKGDTCPPSHECQSVTIGNARSNRCCPSRAYICGLPPQQGSSLCSGGLTVVTRYYFNIVTKKCSSFVYNGCDGNPNNFASLNQCNNFCHAAACNAGDVVYLNPNSQEPITCNDEMQHNCPRNFQCMYDKLTDQNVCCGATDMGVCPEGEKAYINAMDMTVRECLINEQHSCPNDYLCRFNAQKNRYFCCSSVSKSKSYCPVGRAPYREPLTHQPTRCTMNSMNSGCGDGYVCQSDLTGALQGYCCSVNDICPNKEEYYLDEMTMMPRACTIGQFVTCPSGYTCQAGHDGVLGYCCKGTVFVGTSDGCPPNEIVYMERNEVVPCDPFNPQNQGCPPSFTCQWSVRSQRYQCCGSDIMPPVTENVTDDGCPSKQIAHIDTVTKKPKICTSASFSCPTGYFCQFSTQNKQFQCCGITSDCPVHHVAFISITGEPQMCTMNGGGPCPEGYSCVKGRSGRELCCTGHNPCKPGQIFINDECLSKVKIGERCLAPEQCKGGSRCTDNNVCECPEGWINEDDNCRKQKHAPTKCPANHVNVNNLCLPLVDAGVACQTTLQCKGGATCHNGVCKCPKNTVYKAEKCVRKEEKRPKATHVPVPKEAKKNQPVSPVAVSISETKVVTNDVCPHPLKQYLSNGTPKSCLSGKPCPTGYRCMYSKKARGYYCCSHYPMFGMKTNAVDHVNQCPFGMPLTMPRSSVPITCSSREHCPKNYQCVQSTRSKKHICCSMPHPTEHSPQPYALIPAVSSTPPSSKNNGMSMSTFVMLQKLKKHGRRPELSPVMPGHHIQASPAMAVSSEAEPEFEPIVQAAPVAAPKKPISRSRSRPCPSYMVLVETEINNKPVRRCQTSCPSSMTPVGGVCRIVAK</sequence>
<dbReference type="WBParaSite" id="Pan_g5994.t1">
    <property type="protein sequence ID" value="Pan_g5994.t1"/>
    <property type="gene ID" value="Pan_g5994"/>
</dbReference>
<protein>
    <submittedName>
        <fullName evidence="4">Kunitz/Bovine pancreatic trypsin inhibitor domain protein</fullName>
    </submittedName>
</protein>
<dbReference type="Gene3D" id="4.10.410.10">
    <property type="entry name" value="Pancreatic trypsin inhibitor Kunitz domain"/>
    <property type="match status" value="5"/>
</dbReference>
<dbReference type="PROSITE" id="PS01186">
    <property type="entry name" value="EGF_2"/>
    <property type="match status" value="1"/>
</dbReference>
<feature type="domain" description="BPTI/Kunitz inhibitor" evidence="2">
    <location>
        <begin position="667"/>
        <end position="722"/>
    </location>
</feature>
<accession>A0A7E4W3V7</accession>
<keyword evidence="3" id="KW-1185">Reference proteome</keyword>
<dbReference type="PROSITE" id="PS50279">
    <property type="entry name" value="BPTI_KUNITZ_2"/>
    <property type="match status" value="5"/>
</dbReference>
<dbReference type="PANTHER" id="PTHR46339:SF12">
    <property type="entry name" value="BPTI_KUNITZ INHIBITOR DOMAIN-CONTAINING PROTEIN"/>
    <property type="match status" value="1"/>
</dbReference>
<dbReference type="Pfam" id="PF14625">
    <property type="entry name" value="Lustrin_cystein"/>
    <property type="match status" value="12"/>
</dbReference>
<dbReference type="PANTHER" id="PTHR46339">
    <property type="entry name" value="PROTEIN CBG15282-RELATED"/>
    <property type="match status" value="1"/>
</dbReference>
<feature type="domain" description="BPTI/Kunitz inhibitor" evidence="2">
    <location>
        <begin position="452"/>
        <end position="502"/>
    </location>
</feature>
<dbReference type="SUPFAM" id="SSF57362">
    <property type="entry name" value="BPTI-like"/>
    <property type="match status" value="5"/>
</dbReference>
<feature type="domain" description="BPTI/Kunitz inhibitor" evidence="2">
    <location>
        <begin position="228"/>
        <end position="282"/>
    </location>
</feature>
<organism evidence="3 4">
    <name type="scientific">Panagrellus redivivus</name>
    <name type="common">Microworm</name>
    <dbReference type="NCBI Taxonomy" id="6233"/>
    <lineage>
        <taxon>Eukaryota</taxon>
        <taxon>Metazoa</taxon>
        <taxon>Ecdysozoa</taxon>
        <taxon>Nematoda</taxon>
        <taxon>Chromadorea</taxon>
        <taxon>Rhabditida</taxon>
        <taxon>Tylenchina</taxon>
        <taxon>Panagrolaimomorpha</taxon>
        <taxon>Panagrolaimoidea</taxon>
        <taxon>Panagrolaimidae</taxon>
        <taxon>Panagrellus</taxon>
    </lineage>
</organism>
<reference evidence="4" key="2">
    <citation type="submission" date="2020-10" db="UniProtKB">
        <authorList>
            <consortium name="WormBaseParasite"/>
        </authorList>
    </citation>
    <scope>IDENTIFICATION</scope>
</reference>
<evidence type="ECO:0000313" key="4">
    <source>
        <dbReference type="WBParaSite" id="Pan_g5994.t1"/>
    </source>
</evidence>
<dbReference type="SMART" id="SM00131">
    <property type="entry name" value="KU"/>
    <property type="match status" value="5"/>
</dbReference>
<evidence type="ECO:0000313" key="3">
    <source>
        <dbReference type="Proteomes" id="UP000492821"/>
    </source>
</evidence>
<dbReference type="InterPro" id="IPR006150">
    <property type="entry name" value="Cys_repeat_1"/>
</dbReference>
<dbReference type="PRINTS" id="PR00759">
    <property type="entry name" value="BASICPTASE"/>
</dbReference>
<feature type="chain" id="PRO_5028817250" evidence="1">
    <location>
        <begin position="19"/>
        <end position="1494"/>
    </location>
</feature>
<dbReference type="Pfam" id="PF01683">
    <property type="entry name" value="EB"/>
    <property type="match status" value="3"/>
</dbReference>
<feature type="domain" description="BPTI/Kunitz inhibitor" evidence="2">
    <location>
        <begin position="559"/>
        <end position="611"/>
    </location>
</feature>
<dbReference type="InterPro" id="IPR002223">
    <property type="entry name" value="Kunitz_BPTI"/>
</dbReference>
<dbReference type="CDD" id="cd00109">
    <property type="entry name" value="Kunitz-type"/>
    <property type="match status" value="4"/>
</dbReference>
<name>A0A7E4W3V7_PANRE</name>
<dbReference type="GO" id="GO:0004867">
    <property type="term" value="F:serine-type endopeptidase inhibitor activity"/>
    <property type="evidence" value="ECO:0007669"/>
    <property type="project" value="InterPro"/>
</dbReference>
<dbReference type="Pfam" id="PF00014">
    <property type="entry name" value="Kunitz_BPTI"/>
    <property type="match status" value="5"/>
</dbReference>
<dbReference type="CDD" id="cd22593">
    <property type="entry name" value="Kunitz_conkunitzin"/>
    <property type="match status" value="1"/>
</dbReference>
<proteinExistence type="predicted"/>
<dbReference type="InterPro" id="IPR000742">
    <property type="entry name" value="EGF"/>
</dbReference>
<dbReference type="InterPro" id="IPR053014">
    <property type="entry name" value="Cuticle_assoc_divergent"/>
</dbReference>
<reference evidence="3" key="1">
    <citation type="journal article" date="2013" name="Genetics">
        <title>The draft genome and transcriptome of Panagrellus redivivus are shaped by the harsh demands of a free-living lifestyle.</title>
        <authorList>
            <person name="Srinivasan J."/>
            <person name="Dillman A.R."/>
            <person name="Macchietto M.G."/>
            <person name="Heikkinen L."/>
            <person name="Lakso M."/>
            <person name="Fracchia K.M."/>
            <person name="Antoshechkin I."/>
            <person name="Mortazavi A."/>
            <person name="Wong G."/>
            <person name="Sternberg P.W."/>
        </authorList>
    </citation>
    <scope>NUCLEOTIDE SEQUENCE [LARGE SCALE GENOMIC DNA]</scope>
    <source>
        <strain evidence="3">MT8872</strain>
    </source>
</reference>
<keyword evidence="1" id="KW-0732">Signal</keyword>
<dbReference type="PROSITE" id="PS00280">
    <property type="entry name" value="BPTI_KUNITZ_1"/>
    <property type="match status" value="2"/>
</dbReference>
<dbReference type="SMART" id="SM00289">
    <property type="entry name" value="WR1"/>
    <property type="match status" value="15"/>
</dbReference>
<dbReference type="Proteomes" id="UP000492821">
    <property type="component" value="Unassembled WGS sequence"/>
</dbReference>